<evidence type="ECO:0000256" key="13">
    <source>
        <dbReference type="ARBA" id="ARBA00022723"/>
    </source>
</evidence>
<keyword evidence="8 19" id="KW-0489">Methyltransferase</keyword>
<dbReference type="Pfam" id="PF02574">
    <property type="entry name" value="S-methyl_trans"/>
    <property type="match status" value="1"/>
</dbReference>
<evidence type="ECO:0000256" key="15">
    <source>
        <dbReference type="ARBA" id="ARBA00023167"/>
    </source>
</evidence>
<comment type="function">
    <text evidence="17">Catalyzes the transfer of a methyl group from methyl-cobalamin to homocysteine, yielding enzyme-bound cob(I)alamin and methionine. Subsequently, remethylates the cofactor using methyltetrahydrofolate.</text>
</comment>
<dbReference type="SUPFAM" id="SSF47644">
    <property type="entry name" value="Methionine synthase domain"/>
    <property type="match status" value="1"/>
</dbReference>
<evidence type="ECO:0000256" key="1">
    <source>
        <dbReference type="ARBA" id="ARBA00001700"/>
    </source>
</evidence>
<evidence type="ECO:0000256" key="7">
    <source>
        <dbReference type="ARBA" id="ARBA00013998"/>
    </source>
</evidence>
<dbReference type="EC" id="2.1.1.13" evidence="6"/>
<evidence type="ECO:0000256" key="3">
    <source>
        <dbReference type="ARBA" id="ARBA00001956"/>
    </source>
</evidence>
<feature type="binding site" evidence="19">
    <location>
        <position position="282"/>
    </location>
    <ligand>
        <name>Zn(2+)</name>
        <dbReference type="ChEBI" id="CHEBI:29105"/>
    </ligand>
</feature>
<proteinExistence type="inferred from homology"/>
<keyword evidence="25" id="KW-1185">Reference proteome</keyword>
<name>A0ABX7S6Z3_9BACT</name>
<dbReference type="Gene3D" id="3.20.20.20">
    <property type="entry name" value="Dihydropteroate synthase-like"/>
    <property type="match status" value="1"/>
</dbReference>
<dbReference type="Pfam" id="PF00809">
    <property type="entry name" value="Pterin_bind"/>
    <property type="match status" value="1"/>
</dbReference>
<dbReference type="InterPro" id="IPR036594">
    <property type="entry name" value="Meth_synthase_dom"/>
</dbReference>
<keyword evidence="16" id="KW-0170">Cobalt</keyword>
<dbReference type="SMART" id="SM01018">
    <property type="entry name" value="B12-binding_2"/>
    <property type="match status" value="1"/>
</dbReference>
<evidence type="ECO:0000256" key="6">
    <source>
        <dbReference type="ARBA" id="ARBA00012032"/>
    </source>
</evidence>
<comment type="catalytic activity">
    <reaction evidence="1">
        <text>(6S)-5-methyl-5,6,7,8-tetrahydrofolate + L-homocysteine = (6S)-5,6,7,8-tetrahydrofolate + L-methionine</text>
        <dbReference type="Rhea" id="RHEA:11172"/>
        <dbReference type="ChEBI" id="CHEBI:18608"/>
        <dbReference type="ChEBI" id="CHEBI:57453"/>
        <dbReference type="ChEBI" id="CHEBI:57844"/>
        <dbReference type="ChEBI" id="CHEBI:58199"/>
        <dbReference type="EC" id="2.1.1.13"/>
    </reaction>
</comment>
<feature type="domain" description="Hcy-binding" evidence="20">
    <location>
        <begin position="11"/>
        <end position="297"/>
    </location>
</feature>
<dbReference type="InterPro" id="IPR006158">
    <property type="entry name" value="Cobalamin-bd"/>
</dbReference>
<evidence type="ECO:0000256" key="2">
    <source>
        <dbReference type="ARBA" id="ARBA00001947"/>
    </source>
</evidence>
<evidence type="ECO:0000313" key="24">
    <source>
        <dbReference type="EMBL" id="QTA37550.1"/>
    </source>
</evidence>
<dbReference type="InterPro" id="IPR050554">
    <property type="entry name" value="Met_Synthase/Corrinoid"/>
</dbReference>
<accession>A0ABX7S6Z3</accession>
<dbReference type="InterPro" id="IPR036724">
    <property type="entry name" value="Cobalamin-bd_sf"/>
</dbReference>
<gene>
    <name evidence="24" type="ORF">JYK00_07405</name>
</gene>
<evidence type="ECO:0000256" key="8">
    <source>
        <dbReference type="ARBA" id="ARBA00022603"/>
    </source>
</evidence>
<dbReference type="InterPro" id="IPR011005">
    <property type="entry name" value="Dihydropteroate_synth-like_sf"/>
</dbReference>
<feature type="binding site" evidence="19">
    <location>
        <position position="283"/>
    </location>
    <ligand>
        <name>Zn(2+)</name>
        <dbReference type="ChEBI" id="CHEBI:29105"/>
    </ligand>
</feature>
<evidence type="ECO:0000256" key="19">
    <source>
        <dbReference type="PROSITE-ProRule" id="PRU00333"/>
    </source>
</evidence>
<organism evidence="24 25">
    <name type="scientific">Thermosipho ferrireducens</name>
    <dbReference type="NCBI Taxonomy" id="2571116"/>
    <lineage>
        <taxon>Bacteria</taxon>
        <taxon>Thermotogati</taxon>
        <taxon>Thermotogota</taxon>
        <taxon>Thermotogae</taxon>
        <taxon>Thermotogales</taxon>
        <taxon>Fervidobacteriaceae</taxon>
        <taxon>Thermosipho</taxon>
    </lineage>
</organism>
<dbReference type="SUPFAM" id="SSF51717">
    <property type="entry name" value="Dihydropteroate synthetase-like"/>
    <property type="match status" value="1"/>
</dbReference>
<sequence length="787" mass="87699">MYDRVVVILTRKEFLGLLNERIHYLDGAYGTEFFRSGFKGVIEILNIENKEMVYSLQKAYVEAGVDFLLTNTFSANRLKLETLKVNYDLRDINYNAVKIAKMAAANKNVYILGDISSTGHFIKPFGEISFNEAYDVFKEQSEILLNAGVDGFIIETISDLKELKAAILAIRDLDDDIPIIAHMTFNKNGVSVTGTSVEIFVTLLNDLDVDVIGTNCTLAPEELVPVFKKISEYSKKPVSVEPNAGKPRLQRDGSVIYKVSRERFAICMEDFIEMGSNIIGGCCGTSPDHIKFMIEFLGKVKSKKRNILLKEFVSSRTKIKSTEPFLIIGEKINASGKKNFQRKIREKNTEKIVELAITQEQEGAHVLDVNLGIEKLLESSHFTTVINELDKVSSLPLSLDIQQYEFMEEALKEYVGRPIINSSTCKTEQLDKAIYLLKRYGGILILLTMKDKIPKTAKERAEIAKNAIKYLEKNGINKERVFVDPLVLPIGAKKDPYVTIEAINILSRSGINTSIGLSNLSFGMPNREALNSAFLALCINEGLSAAILNTSERSTMNVIFGSLMLKGIEITEKKKFFENPIVNMILKKKETDLKREIEKLLEDYSPLQISQDILSKAMEYVGELYSKGEIHLPELILAAETVSPIFEFLNSLIEEKDNKQITTILLATVEGDVHDIGKKIVGTVLKSAGFNIIDLGKDVPANVILSAIKKYNPDILGLSAMMTTTIGKIKEVKDLLKNENIKIPIIAGGASMNGEIAKKFGVFYAKNASDALKLVKKLLKDIEKVIG</sequence>
<evidence type="ECO:0000259" key="23">
    <source>
        <dbReference type="PROSITE" id="PS51337"/>
    </source>
</evidence>
<comment type="cofactor">
    <cofactor evidence="2 19">
        <name>Zn(2+)</name>
        <dbReference type="ChEBI" id="CHEBI:29105"/>
    </cofactor>
</comment>
<dbReference type="EMBL" id="CP071446">
    <property type="protein sequence ID" value="QTA37550.1"/>
    <property type="molecule type" value="Genomic_DNA"/>
</dbReference>
<dbReference type="InterPro" id="IPR000489">
    <property type="entry name" value="Pterin-binding_dom"/>
</dbReference>
<dbReference type="Gene3D" id="3.40.50.280">
    <property type="entry name" value="Cobalamin-binding domain"/>
    <property type="match status" value="1"/>
</dbReference>
<feature type="binding site" evidence="19">
    <location>
        <position position="216"/>
    </location>
    <ligand>
        <name>Zn(2+)</name>
        <dbReference type="ChEBI" id="CHEBI:29105"/>
    </ligand>
</feature>
<dbReference type="PROSITE" id="PS50972">
    <property type="entry name" value="PTERIN_BINDING"/>
    <property type="match status" value="1"/>
</dbReference>
<dbReference type="InterPro" id="IPR036589">
    <property type="entry name" value="HCY_dom_sf"/>
</dbReference>
<comment type="similarity">
    <text evidence="5">Belongs to the vitamin-B12 dependent methionine synthase family.</text>
</comment>
<dbReference type="PANTHER" id="PTHR45833">
    <property type="entry name" value="METHIONINE SYNTHASE"/>
    <property type="match status" value="1"/>
</dbReference>
<evidence type="ECO:0000259" key="22">
    <source>
        <dbReference type="PROSITE" id="PS51332"/>
    </source>
</evidence>
<evidence type="ECO:0000256" key="17">
    <source>
        <dbReference type="ARBA" id="ARBA00025552"/>
    </source>
</evidence>
<evidence type="ECO:0000256" key="18">
    <source>
        <dbReference type="ARBA" id="ARBA00031040"/>
    </source>
</evidence>
<dbReference type="SUPFAM" id="SSF82282">
    <property type="entry name" value="Homocysteine S-methyltransferase"/>
    <property type="match status" value="1"/>
</dbReference>
<feature type="domain" description="Pterin-binding" evidence="21">
    <location>
        <begin position="325"/>
        <end position="578"/>
    </location>
</feature>
<evidence type="ECO:0000256" key="5">
    <source>
        <dbReference type="ARBA" id="ARBA00010398"/>
    </source>
</evidence>
<keyword evidence="15" id="KW-0486">Methionine biosynthesis</keyword>
<feature type="domain" description="B12-binding N-terminal" evidence="23">
    <location>
        <begin position="568"/>
        <end position="661"/>
    </location>
</feature>
<dbReference type="PROSITE" id="PS51337">
    <property type="entry name" value="B12_BINDING_NTER"/>
    <property type="match status" value="1"/>
</dbReference>
<keyword evidence="9" id="KW-0028">Amino-acid biosynthesis</keyword>
<keyword evidence="13 19" id="KW-0479">Metal-binding</keyword>
<evidence type="ECO:0000313" key="25">
    <source>
        <dbReference type="Proteomes" id="UP000671862"/>
    </source>
</evidence>
<keyword evidence="11 19" id="KW-0808">Transferase</keyword>
<dbReference type="Gene3D" id="3.20.20.330">
    <property type="entry name" value="Homocysteine-binding-like domain"/>
    <property type="match status" value="1"/>
</dbReference>
<evidence type="ECO:0000259" key="21">
    <source>
        <dbReference type="PROSITE" id="PS50972"/>
    </source>
</evidence>
<evidence type="ECO:0000256" key="14">
    <source>
        <dbReference type="ARBA" id="ARBA00022833"/>
    </source>
</evidence>
<evidence type="ECO:0000256" key="16">
    <source>
        <dbReference type="ARBA" id="ARBA00023285"/>
    </source>
</evidence>
<dbReference type="Gene3D" id="1.10.1240.10">
    <property type="entry name" value="Methionine synthase domain"/>
    <property type="match status" value="1"/>
</dbReference>
<dbReference type="Pfam" id="PF02310">
    <property type="entry name" value="B12-binding"/>
    <property type="match status" value="1"/>
</dbReference>
<dbReference type="Pfam" id="PF02607">
    <property type="entry name" value="B12-binding_2"/>
    <property type="match status" value="1"/>
</dbReference>
<evidence type="ECO:0000256" key="4">
    <source>
        <dbReference type="ARBA" id="ARBA00005178"/>
    </source>
</evidence>
<dbReference type="SUPFAM" id="SSF52242">
    <property type="entry name" value="Cobalamin (vitamin B12)-binding domain"/>
    <property type="match status" value="1"/>
</dbReference>
<dbReference type="PROSITE" id="PS51332">
    <property type="entry name" value="B12_BINDING"/>
    <property type="match status" value="1"/>
</dbReference>
<dbReference type="InterPro" id="IPR003726">
    <property type="entry name" value="HCY_dom"/>
</dbReference>
<feature type="domain" description="B12-binding" evidence="22">
    <location>
        <begin position="661"/>
        <end position="787"/>
    </location>
</feature>
<evidence type="ECO:0000259" key="20">
    <source>
        <dbReference type="PROSITE" id="PS50970"/>
    </source>
</evidence>
<dbReference type="PANTHER" id="PTHR45833:SF1">
    <property type="entry name" value="METHIONINE SYNTHASE"/>
    <property type="match status" value="1"/>
</dbReference>
<evidence type="ECO:0000256" key="10">
    <source>
        <dbReference type="ARBA" id="ARBA00022628"/>
    </source>
</evidence>
<keyword evidence="14 19" id="KW-0862">Zinc</keyword>
<protein>
    <recommendedName>
        <fullName evidence="7">Methionine synthase</fullName>
        <ecNumber evidence="6">2.1.1.13</ecNumber>
    </recommendedName>
    <alternativeName>
        <fullName evidence="18">5-methyltetrahydrofolate--homocysteine methyltransferase</fullName>
    </alternativeName>
</protein>
<dbReference type="Proteomes" id="UP000671862">
    <property type="component" value="Chromosome"/>
</dbReference>
<dbReference type="InterPro" id="IPR003759">
    <property type="entry name" value="Cbl-bd_cap"/>
</dbReference>
<evidence type="ECO:0000256" key="11">
    <source>
        <dbReference type="ARBA" id="ARBA00022679"/>
    </source>
</evidence>
<evidence type="ECO:0000256" key="12">
    <source>
        <dbReference type="ARBA" id="ARBA00022691"/>
    </source>
</evidence>
<keyword evidence="12" id="KW-0949">S-adenosyl-L-methionine</keyword>
<comment type="cofactor">
    <cofactor evidence="3">
        <name>methylcob(III)alamin</name>
        <dbReference type="ChEBI" id="CHEBI:28115"/>
    </cofactor>
</comment>
<dbReference type="PROSITE" id="PS50970">
    <property type="entry name" value="HCY"/>
    <property type="match status" value="1"/>
</dbReference>
<evidence type="ECO:0000256" key="9">
    <source>
        <dbReference type="ARBA" id="ARBA00022605"/>
    </source>
</evidence>
<reference evidence="24 25" key="1">
    <citation type="submission" date="2021-03" db="EMBL/GenBank/DDBJ databases">
        <title>Thermosipho ferrireducens sp.nov., an anaerobic thermophilic iron-reducing bacterium isolated from a deep-sea hydrothermal sulfide deposits.</title>
        <authorList>
            <person name="Zeng X."/>
            <person name="Chen Y."/>
            <person name="Shao Z."/>
        </authorList>
    </citation>
    <scope>NUCLEOTIDE SEQUENCE [LARGE SCALE GENOMIC DNA]</scope>
    <source>
        <strain evidence="24 25">JL129W03</strain>
    </source>
</reference>
<keyword evidence="10" id="KW-0846">Cobalamin</keyword>
<comment type="pathway">
    <text evidence="4">Amino-acid biosynthesis; L-methionine biosynthesis via de novo pathway; L-methionine from L-homocysteine (MetH route): step 1/1.</text>
</comment>